<gene>
    <name evidence="1" type="ORF">SAMN04488008_104309</name>
</gene>
<evidence type="ECO:0000313" key="1">
    <source>
        <dbReference type="EMBL" id="SEL60231.1"/>
    </source>
</evidence>
<keyword evidence="2" id="KW-1185">Reference proteome</keyword>
<sequence length="59" mass="6803">MSVGNFKKLRLAEGLQKIDVESQREEAKVEDIALVYKDKNHRVKKVLSFKTKNDKSKLA</sequence>
<reference evidence="2" key="1">
    <citation type="submission" date="2016-10" db="EMBL/GenBank/DDBJ databases">
        <authorList>
            <person name="Varghese N."/>
            <person name="Submissions S."/>
        </authorList>
    </citation>
    <scope>NUCLEOTIDE SEQUENCE [LARGE SCALE GENOMIC DNA]</scope>
    <source>
        <strain evidence="2">DSM 16471</strain>
    </source>
</reference>
<proteinExistence type="predicted"/>
<name>A0A1H7RJ01_9FLAO</name>
<evidence type="ECO:0000313" key="2">
    <source>
        <dbReference type="Proteomes" id="UP000198990"/>
    </source>
</evidence>
<dbReference type="EMBL" id="FNZN01000004">
    <property type="protein sequence ID" value="SEL60231.1"/>
    <property type="molecule type" value="Genomic_DNA"/>
</dbReference>
<protein>
    <submittedName>
        <fullName evidence="1">Uncharacterized protein</fullName>
    </submittedName>
</protein>
<dbReference type="Proteomes" id="UP000198990">
    <property type="component" value="Unassembled WGS sequence"/>
</dbReference>
<dbReference type="OrthoDB" id="1179725at2"/>
<dbReference type="AlphaFoldDB" id="A0A1H7RJ01"/>
<dbReference type="RefSeq" id="WP_091624024.1">
    <property type="nucleotide sequence ID" value="NZ_FNZN01000004.1"/>
</dbReference>
<accession>A0A1H7RJ01</accession>
<organism evidence="1 2">
    <name type="scientific">Maribacter orientalis</name>
    <dbReference type="NCBI Taxonomy" id="228957"/>
    <lineage>
        <taxon>Bacteria</taxon>
        <taxon>Pseudomonadati</taxon>
        <taxon>Bacteroidota</taxon>
        <taxon>Flavobacteriia</taxon>
        <taxon>Flavobacteriales</taxon>
        <taxon>Flavobacteriaceae</taxon>
        <taxon>Maribacter</taxon>
    </lineage>
</organism>
<dbReference type="STRING" id="228957.SAMN04488008_104309"/>